<accession>A0A518DB41</accession>
<dbReference type="PROSITE" id="PS51186">
    <property type="entry name" value="GNAT"/>
    <property type="match status" value="1"/>
</dbReference>
<dbReference type="AlphaFoldDB" id="A0A518DB41"/>
<sequence>MSRMPALLYRFSKSAMHALPAWVLRVRPFEVLEIPLADLPAVCLPAVQGIEVRWVASPIEAGELRQLVARRNIDRWDGNASRAAAVWQDGAPIGVLHVALDSFDEPELGVAFRLAAGDAWLHSAVVAPPYRRQGVYRQLLAFALESLRREGLHRALLGVTVGNETSRRAHASQGGRHVGRVSAVRCLGLSACLIGGAVRRVEADRNGRGGPTLLTVGHG</sequence>
<dbReference type="Pfam" id="PF00583">
    <property type="entry name" value="Acetyltransf_1"/>
    <property type="match status" value="1"/>
</dbReference>
<reference evidence="2 3" key="1">
    <citation type="submission" date="2019-02" db="EMBL/GenBank/DDBJ databases">
        <title>Deep-cultivation of Planctomycetes and their phenomic and genomic characterization uncovers novel biology.</title>
        <authorList>
            <person name="Wiegand S."/>
            <person name="Jogler M."/>
            <person name="Boedeker C."/>
            <person name="Pinto D."/>
            <person name="Vollmers J."/>
            <person name="Rivas-Marin E."/>
            <person name="Kohn T."/>
            <person name="Peeters S.H."/>
            <person name="Heuer A."/>
            <person name="Rast P."/>
            <person name="Oberbeckmann S."/>
            <person name="Bunk B."/>
            <person name="Jeske O."/>
            <person name="Meyerdierks A."/>
            <person name="Storesund J.E."/>
            <person name="Kallscheuer N."/>
            <person name="Luecker S."/>
            <person name="Lage O.M."/>
            <person name="Pohl T."/>
            <person name="Merkel B.J."/>
            <person name="Hornburger P."/>
            <person name="Mueller R.-W."/>
            <person name="Bruemmer F."/>
            <person name="Labrenz M."/>
            <person name="Spormann A.M."/>
            <person name="Op den Camp H."/>
            <person name="Overmann J."/>
            <person name="Amann R."/>
            <person name="Jetten M.S.M."/>
            <person name="Mascher T."/>
            <person name="Medema M.H."/>
            <person name="Devos D.P."/>
            <person name="Kaster A.-K."/>
            <person name="Ovreas L."/>
            <person name="Rohde M."/>
            <person name="Galperin M.Y."/>
            <person name="Jogler C."/>
        </authorList>
    </citation>
    <scope>NUCLEOTIDE SEQUENCE [LARGE SCALE GENOMIC DNA]</scope>
    <source>
        <strain evidence="2 3">Pla175</strain>
    </source>
</reference>
<evidence type="ECO:0000259" key="1">
    <source>
        <dbReference type="PROSITE" id="PS51186"/>
    </source>
</evidence>
<keyword evidence="3" id="KW-1185">Reference proteome</keyword>
<gene>
    <name evidence="2" type="ORF">Pla175_20910</name>
</gene>
<dbReference type="InterPro" id="IPR000182">
    <property type="entry name" value="GNAT_dom"/>
</dbReference>
<feature type="domain" description="N-acetyltransferase" evidence="1">
    <location>
        <begin position="34"/>
        <end position="192"/>
    </location>
</feature>
<dbReference type="OrthoDB" id="280622at2"/>
<dbReference type="InterPro" id="IPR016181">
    <property type="entry name" value="Acyl_CoA_acyltransferase"/>
</dbReference>
<protein>
    <submittedName>
        <fullName evidence="2">Acetyltransferase (GNAT) family protein</fullName>
    </submittedName>
</protein>
<organism evidence="2 3">
    <name type="scientific">Pirellulimonas nuda</name>
    <dbReference type="NCBI Taxonomy" id="2528009"/>
    <lineage>
        <taxon>Bacteria</taxon>
        <taxon>Pseudomonadati</taxon>
        <taxon>Planctomycetota</taxon>
        <taxon>Planctomycetia</taxon>
        <taxon>Pirellulales</taxon>
        <taxon>Lacipirellulaceae</taxon>
        <taxon>Pirellulimonas</taxon>
    </lineage>
</organism>
<keyword evidence="2" id="KW-0808">Transferase</keyword>
<dbReference type="EMBL" id="CP036291">
    <property type="protein sequence ID" value="QDU88710.1"/>
    <property type="molecule type" value="Genomic_DNA"/>
</dbReference>
<dbReference type="GO" id="GO:0016747">
    <property type="term" value="F:acyltransferase activity, transferring groups other than amino-acyl groups"/>
    <property type="evidence" value="ECO:0007669"/>
    <property type="project" value="InterPro"/>
</dbReference>
<evidence type="ECO:0000313" key="2">
    <source>
        <dbReference type="EMBL" id="QDU88710.1"/>
    </source>
</evidence>
<dbReference type="SUPFAM" id="SSF55729">
    <property type="entry name" value="Acyl-CoA N-acyltransferases (Nat)"/>
    <property type="match status" value="1"/>
</dbReference>
<evidence type="ECO:0000313" key="3">
    <source>
        <dbReference type="Proteomes" id="UP000317429"/>
    </source>
</evidence>
<proteinExistence type="predicted"/>
<dbReference type="Gene3D" id="3.40.630.30">
    <property type="match status" value="1"/>
</dbReference>
<name>A0A518DB41_9BACT</name>
<dbReference type="Proteomes" id="UP000317429">
    <property type="component" value="Chromosome"/>
</dbReference>
<dbReference type="KEGG" id="pnd:Pla175_20910"/>
<dbReference type="CDD" id="cd04301">
    <property type="entry name" value="NAT_SF"/>
    <property type="match status" value="1"/>
</dbReference>